<dbReference type="SUPFAM" id="SSF51735">
    <property type="entry name" value="NAD(P)-binding Rossmann-fold domains"/>
    <property type="match status" value="1"/>
</dbReference>
<dbReference type="InterPro" id="IPR036291">
    <property type="entry name" value="NAD(P)-bd_dom_sf"/>
</dbReference>
<evidence type="ECO:0000256" key="1">
    <source>
        <dbReference type="ARBA" id="ARBA00006484"/>
    </source>
</evidence>
<evidence type="ECO:0000256" key="3">
    <source>
        <dbReference type="ARBA" id="ARBA00023002"/>
    </source>
</evidence>
<dbReference type="Proteomes" id="UP000241546">
    <property type="component" value="Unassembled WGS sequence"/>
</dbReference>
<name>A0A2T4BC00_9HYPO</name>
<dbReference type="GO" id="GO:0019433">
    <property type="term" value="P:triglyceride catabolic process"/>
    <property type="evidence" value="ECO:0007669"/>
    <property type="project" value="TreeGrafter"/>
</dbReference>
<dbReference type="GO" id="GO:0004806">
    <property type="term" value="F:triacylglycerol lipase activity"/>
    <property type="evidence" value="ECO:0007669"/>
    <property type="project" value="TreeGrafter"/>
</dbReference>
<comment type="similarity">
    <text evidence="1 4">Belongs to the short-chain dehydrogenases/reductases (SDR) family.</text>
</comment>
<dbReference type="Pfam" id="PF00106">
    <property type="entry name" value="adh_short"/>
    <property type="match status" value="1"/>
</dbReference>
<dbReference type="CDD" id="cd05374">
    <property type="entry name" value="17beta-HSD-like_SDR_c"/>
    <property type="match status" value="1"/>
</dbReference>
<reference evidence="6" key="1">
    <citation type="submission" date="2016-07" db="EMBL/GenBank/DDBJ databases">
        <title>Multiple horizontal gene transfer events from other fungi enriched the ability of initially mycotrophic Trichoderma (Ascomycota) to feed on dead plant biomass.</title>
        <authorList>
            <consortium name="DOE Joint Genome Institute"/>
            <person name="Atanasova L."/>
            <person name="Chenthamara K."/>
            <person name="Zhang J."/>
            <person name="Grujic M."/>
            <person name="Henrissat B."/>
            <person name="Kuo A."/>
            <person name="Aerts A."/>
            <person name="Salamov A."/>
            <person name="Lipzen A."/>
            <person name="Labutti K."/>
            <person name="Barry K."/>
            <person name="Miao Y."/>
            <person name="Rahimi M.J."/>
            <person name="Shen Q."/>
            <person name="Grigoriev I.V."/>
            <person name="Kubicek C.P."/>
            <person name="Druzhinina I.S."/>
        </authorList>
    </citation>
    <scope>NUCLEOTIDE SEQUENCE [LARGE SCALE GENOMIC DNA]</scope>
    <source>
        <strain evidence="6">TUCIM 6016</strain>
    </source>
</reference>
<dbReference type="PANTHER" id="PTHR44169">
    <property type="entry name" value="NADPH-DEPENDENT 1-ACYLDIHYDROXYACETONE PHOSPHATE REDUCTASE"/>
    <property type="match status" value="1"/>
</dbReference>
<keyword evidence="6" id="KW-1185">Reference proteome</keyword>
<dbReference type="PANTHER" id="PTHR44169:SF6">
    <property type="entry name" value="NADPH-DEPENDENT 1-ACYLDIHYDROXYACETONE PHOSPHATE REDUCTASE"/>
    <property type="match status" value="1"/>
</dbReference>
<dbReference type="OrthoDB" id="2102561at2759"/>
<dbReference type="GO" id="GO:0000140">
    <property type="term" value="F:acylglycerone-phosphate reductase (NADP+) activity"/>
    <property type="evidence" value="ECO:0007669"/>
    <property type="project" value="TreeGrafter"/>
</dbReference>
<dbReference type="Gene3D" id="3.40.50.720">
    <property type="entry name" value="NAD(P)-binding Rossmann-like Domain"/>
    <property type="match status" value="1"/>
</dbReference>
<organism evidence="5 6">
    <name type="scientific">Trichoderma citrinoviride</name>
    <dbReference type="NCBI Taxonomy" id="58853"/>
    <lineage>
        <taxon>Eukaryota</taxon>
        <taxon>Fungi</taxon>
        <taxon>Dikarya</taxon>
        <taxon>Ascomycota</taxon>
        <taxon>Pezizomycotina</taxon>
        <taxon>Sordariomycetes</taxon>
        <taxon>Hypocreomycetidae</taxon>
        <taxon>Hypocreales</taxon>
        <taxon>Hypocreaceae</taxon>
        <taxon>Trichoderma</taxon>
    </lineage>
</organism>
<gene>
    <name evidence="5" type="ORF">BBK36DRAFT_1117223</name>
</gene>
<dbReference type="InterPro" id="IPR020904">
    <property type="entry name" value="Sc_DH/Rdtase_CS"/>
</dbReference>
<dbReference type="PROSITE" id="PS00061">
    <property type="entry name" value="ADH_SHORT"/>
    <property type="match status" value="1"/>
</dbReference>
<evidence type="ECO:0000256" key="2">
    <source>
        <dbReference type="ARBA" id="ARBA00022857"/>
    </source>
</evidence>
<evidence type="ECO:0000256" key="4">
    <source>
        <dbReference type="RuleBase" id="RU000363"/>
    </source>
</evidence>
<dbReference type="GO" id="GO:0005811">
    <property type="term" value="C:lipid droplet"/>
    <property type="evidence" value="ECO:0007669"/>
    <property type="project" value="TreeGrafter"/>
</dbReference>
<dbReference type="GO" id="GO:0005783">
    <property type="term" value="C:endoplasmic reticulum"/>
    <property type="evidence" value="ECO:0007669"/>
    <property type="project" value="TreeGrafter"/>
</dbReference>
<dbReference type="GO" id="GO:0006654">
    <property type="term" value="P:phosphatidic acid biosynthetic process"/>
    <property type="evidence" value="ECO:0007669"/>
    <property type="project" value="TreeGrafter"/>
</dbReference>
<evidence type="ECO:0000313" key="6">
    <source>
        <dbReference type="Proteomes" id="UP000241546"/>
    </source>
</evidence>
<dbReference type="PRINTS" id="PR00081">
    <property type="entry name" value="GDHRDH"/>
</dbReference>
<dbReference type="GeneID" id="36598445"/>
<keyword evidence="2" id="KW-0521">NADP</keyword>
<dbReference type="PRINTS" id="PR00080">
    <property type="entry name" value="SDRFAMILY"/>
</dbReference>
<sequence>MATQKEKRSILITGCSDGGLGAALAVAFHEAGYHVYATARNVDKMKQLTAQGIETLELDVQSESSIKECLGKIPRLDILLNNAGTMLTMPVVDTSIEKAKELFETNVWGPLRMIQAFVPLLLESKGMIVNNTSIGAFLAAPFGGAYSASKAALAMFTETLRIEMEAFDIKVVDMRTGTVGPTNLLKNNTSLQGSRSDPILPKGSIYEPARELVESVIRRDGFKRTGMNPALWAKEVVQDLSKSKPPAVIWRGQSAATAWYASMLPHGFLDGFIKKLTQYSKIEEIIRAARN</sequence>
<proteinExistence type="inferred from homology"/>
<accession>A0A2T4BC00</accession>
<dbReference type="EMBL" id="KZ680212">
    <property type="protein sequence ID" value="PTB66761.1"/>
    <property type="molecule type" value="Genomic_DNA"/>
</dbReference>
<dbReference type="AlphaFoldDB" id="A0A2T4BC00"/>
<dbReference type="RefSeq" id="XP_024750081.1">
    <property type="nucleotide sequence ID" value="XM_024890327.1"/>
</dbReference>
<protein>
    <submittedName>
        <fullName evidence="5">NAD(P)-binding protein</fullName>
    </submittedName>
</protein>
<keyword evidence="3" id="KW-0560">Oxidoreductase</keyword>
<evidence type="ECO:0000313" key="5">
    <source>
        <dbReference type="EMBL" id="PTB66761.1"/>
    </source>
</evidence>
<dbReference type="InterPro" id="IPR002347">
    <property type="entry name" value="SDR_fam"/>
</dbReference>